<dbReference type="EMBL" id="CAJFCW020000001">
    <property type="protein sequence ID" value="CAG9086715.1"/>
    <property type="molecule type" value="Genomic_DNA"/>
</dbReference>
<comment type="caution">
    <text evidence="1">The sequence shown here is derived from an EMBL/GenBank/DDBJ whole genome shotgun (WGS) entry which is preliminary data.</text>
</comment>
<protein>
    <submittedName>
        <fullName evidence="1">Uncharacterized protein</fullName>
    </submittedName>
</protein>
<dbReference type="Proteomes" id="UP000783686">
    <property type="component" value="Unassembled WGS sequence"/>
</dbReference>
<keyword evidence="2" id="KW-1185">Reference proteome</keyword>
<dbReference type="Proteomes" id="UP000614601">
    <property type="component" value="Unassembled WGS sequence"/>
</dbReference>
<name>A0A811JXV7_9BILA</name>
<evidence type="ECO:0000313" key="1">
    <source>
        <dbReference type="EMBL" id="CAD5207843.1"/>
    </source>
</evidence>
<reference evidence="1" key="1">
    <citation type="submission" date="2020-09" db="EMBL/GenBank/DDBJ databases">
        <authorList>
            <person name="Kikuchi T."/>
        </authorList>
    </citation>
    <scope>NUCLEOTIDE SEQUENCE</scope>
    <source>
        <strain evidence="1">SH1</strain>
    </source>
</reference>
<dbReference type="OrthoDB" id="5875927at2759"/>
<sequence length="91" mass="10821">MRCMKYDSALQCTRCCTATVRRSVPLEEPMESEEAQLSNISTRTLERLLQTLGEERDRKYLKLRAQRKRLQRLQHETLTDIVENVLARRRV</sequence>
<organism evidence="1 2">
    <name type="scientific">Bursaphelenchus okinawaensis</name>
    <dbReference type="NCBI Taxonomy" id="465554"/>
    <lineage>
        <taxon>Eukaryota</taxon>
        <taxon>Metazoa</taxon>
        <taxon>Ecdysozoa</taxon>
        <taxon>Nematoda</taxon>
        <taxon>Chromadorea</taxon>
        <taxon>Rhabditida</taxon>
        <taxon>Tylenchina</taxon>
        <taxon>Tylenchomorpha</taxon>
        <taxon>Aphelenchoidea</taxon>
        <taxon>Aphelenchoididae</taxon>
        <taxon>Bursaphelenchus</taxon>
    </lineage>
</organism>
<gene>
    <name evidence="1" type="ORF">BOKJ2_LOCUS2400</name>
</gene>
<dbReference type="EMBL" id="CAJFDH010000001">
    <property type="protein sequence ID" value="CAD5207843.1"/>
    <property type="molecule type" value="Genomic_DNA"/>
</dbReference>
<accession>A0A811JXV7</accession>
<proteinExistence type="predicted"/>
<dbReference type="AlphaFoldDB" id="A0A811JXV7"/>
<evidence type="ECO:0000313" key="2">
    <source>
        <dbReference type="Proteomes" id="UP000614601"/>
    </source>
</evidence>